<evidence type="ECO:0000313" key="1">
    <source>
        <dbReference type="EMBL" id="GFX94128.1"/>
    </source>
</evidence>
<accession>A0A8X6V4F3</accession>
<dbReference type="AlphaFoldDB" id="A0A8X6V4F3"/>
<evidence type="ECO:0000313" key="2">
    <source>
        <dbReference type="Proteomes" id="UP000887159"/>
    </source>
</evidence>
<dbReference type="Proteomes" id="UP000887159">
    <property type="component" value="Unassembled WGS sequence"/>
</dbReference>
<organism evidence="1 2">
    <name type="scientific">Trichonephila clavipes</name>
    <name type="common">Golden silk orbweaver</name>
    <name type="synonym">Nephila clavipes</name>
    <dbReference type="NCBI Taxonomy" id="2585209"/>
    <lineage>
        <taxon>Eukaryota</taxon>
        <taxon>Metazoa</taxon>
        <taxon>Ecdysozoa</taxon>
        <taxon>Arthropoda</taxon>
        <taxon>Chelicerata</taxon>
        <taxon>Arachnida</taxon>
        <taxon>Araneae</taxon>
        <taxon>Araneomorphae</taxon>
        <taxon>Entelegynae</taxon>
        <taxon>Araneoidea</taxon>
        <taxon>Nephilidae</taxon>
        <taxon>Trichonephila</taxon>
    </lineage>
</organism>
<protein>
    <submittedName>
        <fullName evidence="1">Uncharacterized protein</fullName>
    </submittedName>
</protein>
<proteinExistence type="predicted"/>
<name>A0A8X6V4F3_TRICX</name>
<dbReference type="EMBL" id="BMAU01021177">
    <property type="protein sequence ID" value="GFX94128.1"/>
    <property type="molecule type" value="Genomic_DNA"/>
</dbReference>
<reference evidence="1" key="1">
    <citation type="submission" date="2020-08" db="EMBL/GenBank/DDBJ databases">
        <title>Multicomponent nature underlies the extraordinary mechanical properties of spider dragline silk.</title>
        <authorList>
            <person name="Kono N."/>
            <person name="Nakamura H."/>
            <person name="Mori M."/>
            <person name="Yoshida Y."/>
            <person name="Ohtoshi R."/>
            <person name="Malay A.D."/>
            <person name="Moran D.A.P."/>
            <person name="Tomita M."/>
            <person name="Numata K."/>
            <person name="Arakawa K."/>
        </authorList>
    </citation>
    <scope>NUCLEOTIDE SEQUENCE</scope>
</reference>
<sequence>MGFIRRFLQLERYGLRPEIAPSPFAAGLVAKEYLGGRLVNVPGFDQTARSHCFTAKCMQNVTALSMVVSSSRRKAGGVPVCRNINNFTDCD</sequence>
<keyword evidence="2" id="KW-1185">Reference proteome</keyword>
<comment type="caution">
    <text evidence="1">The sequence shown here is derived from an EMBL/GenBank/DDBJ whole genome shotgun (WGS) entry which is preliminary data.</text>
</comment>
<gene>
    <name evidence="1" type="ORF">TNCV_4291741</name>
</gene>